<feature type="transmembrane region" description="Helical" evidence="1">
    <location>
        <begin position="151"/>
        <end position="175"/>
    </location>
</feature>
<reference evidence="2" key="1">
    <citation type="submission" date="2020-11" db="EMBL/GenBank/DDBJ databases">
        <authorList>
            <consortium name="DOE Joint Genome Institute"/>
            <person name="Ahrendt S."/>
            <person name="Riley R."/>
            <person name="Andreopoulos W."/>
            <person name="LaButti K."/>
            <person name="Pangilinan J."/>
            <person name="Ruiz-duenas F.J."/>
            <person name="Barrasa J.M."/>
            <person name="Sanchez-Garcia M."/>
            <person name="Camarero S."/>
            <person name="Miyauchi S."/>
            <person name="Serrano A."/>
            <person name="Linde D."/>
            <person name="Babiker R."/>
            <person name="Drula E."/>
            <person name="Ayuso-Fernandez I."/>
            <person name="Pacheco R."/>
            <person name="Padilla G."/>
            <person name="Ferreira P."/>
            <person name="Barriuso J."/>
            <person name="Kellner H."/>
            <person name="Castanera R."/>
            <person name="Alfaro M."/>
            <person name="Ramirez L."/>
            <person name="Pisabarro A.G."/>
            <person name="Kuo A."/>
            <person name="Tritt A."/>
            <person name="Lipzen A."/>
            <person name="He G."/>
            <person name="Yan M."/>
            <person name="Ng V."/>
            <person name="Cullen D."/>
            <person name="Martin F."/>
            <person name="Rosso M.-N."/>
            <person name="Henrissat B."/>
            <person name="Hibbett D."/>
            <person name="Martinez A.T."/>
            <person name="Grigoriev I.V."/>
        </authorList>
    </citation>
    <scope>NUCLEOTIDE SEQUENCE</scope>
    <source>
        <strain evidence="2">AH 44721</strain>
    </source>
</reference>
<proteinExistence type="predicted"/>
<evidence type="ECO:0000313" key="2">
    <source>
        <dbReference type="EMBL" id="KAF8901744.1"/>
    </source>
</evidence>
<organism evidence="2 3">
    <name type="scientific">Gymnopilus junonius</name>
    <name type="common">Spectacular rustgill mushroom</name>
    <name type="synonym">Gymnopilus spectabilis subsp. junonius</name>
    <dbReference type="NCBI Taxonomy" id="109634"/>
    <lineage>
        <taxon>Eukaryota</taxon>
        <taxon>Fungi</taxon>
        <taxon>Dikarya</taxon>
        <taxon>Basidiomycota</taxon>
        <taxon>Agaricomycotina</taxon>
        <taxon>Agaricomycetes</taxon>
        <taxon>Agaricomycetidae</taxon>
        <taxon>Agaricales</taxon>
        <taxon>Agaricineae</taxon>
        <taxon>Hymenogastraceae</taxon>
        <taxon>Gymnopilus</taxon>
    </lineage>
</organism>
<dbReference type="OrthoDB" id="10029326at2759"/>
<comment type="caution">
    <text evidence="2">The sequence shown here is derived from an EMBL/GenBank/DDBJ whole genome shotgun (WGS) entry which is preliminary data.</text>
</comment>
<accession>A0A9P5NP11</accession>
<protein>
    <recommendedName>
        <fullName evidence="4">Protein BIG1</fullName>
    </recommendedName>
</protein>
<dbReference type="AlphaFoldDB" id="A0A9P5NP11"/>
<keyword evidence="1" id="KW-0812">Transmembrane</keyword>
<evidence type="ECO:0000313" key="3">
    <source>
        <dbReference type="Proteomes" id="UP000724874"/>
    </source>
</evidence>
<keyword evidence="1" id="KW-1133">Transmembrane helix</keyword>
<dbReference type="Proteomes" id="UP000724874">
    <property type="component" value="Unassembled WGS sequence"/>
</dbReference>
<name>A0A9P5NP11_GYMJU</name>
<evidence type="ECO:0008006" key="4">
    <source>
        <dbReference type="Google" id="ProtNLM"/>
    </source>
</evidence>
<evidence type="ECO:0000256" key="1">
    <source>
        <dbReference type="SAM" id="Phobius"/>
    </source>
</evidence>
<sequence length="197" mass="21388">MTLSSAPSVRQFPYLPASPEIDFSSLAESVSQKCHARLLTYAPGQSDVTLTHGVRHVVRLNMHHISEAGRERRDAVAEHESLLGAELSTLSSTFPNHLVIYTGSSFSRRQAPDVPDRPILDLSSSSVVLAPGNTTLPVGGILKRYQLLTPALITSLLVTFFVLLPVVFLGMNALASIQTPVRSDLGKSFNAQEKKNQ</sequence>
<dbReference type="EMBL" id="JADNYJ010000040">
    <property type="protein sequence ID" value="KAF8901744.1"/>
    <property type="molecule type" value="Genomic_DNA"/>
</dbReference>
<keyword evidence="1" id="KW-0472">Membrane</keyword>
<keyword evidence="3" id="KW-1185">Reference proteome</keyword>
<gene>
    <name evidence="2" type="ORF">CPB84DRAFT_1777323</name>
</gene>